<dbReference type="GO" id="GO:0008764">
    <property type="term" value="F:UDP-N-acetylmuramoylalanine-D-glutamate ligase activity"/>
    <property type="evidence" value="ECO:0007669"/>
    <property type="project" value="UniProtKB-EC"/>
</dbReference>
<evidence type="ECO:0000259" key="8">
    <source>
        <dbReference type="Pfam" id="PF08245"/>
    </source>
</evidence>
<protein>
    <submittedName>
        <fullName evidence="9">UDP-N-acetylmuramoylalanine--D-glutamate ligase</fullName>
        <ecNumber evidence="9">6.3.2.9</ecNumber>
    </submittedName>
</protein>
<keyword evidence="4 9" id="KW-0436">Ligase</keyword>
<dbReference type="InterPro" id="IPR036565">
    <property type="entry name" value="Mur-like_cat_sf"/>
</dbReference>
<comment type="pathway">
    <text evidence="2">Cell wall biogenesis; peptidoglycan biosynthesis.</text>
</comment>
<dbReference type="GO" id="GO:0051301">
    <property type="term" value="P:cell division"/>
    <property type="evidence" value="ECO:0007669"/>
    <property type="project" value="InterPro"/>
</dbReference>
<name>A0A3B0WLX8_9ZZZZ</name>
<dbReference type="Pfam" id="PF08245">
    <property type="entry name" value="Mur_ligase_M"/>
    <property type="match status" value="1"/>
</dbReference>
<dbReference type="AlphaFoldDB" id="A0A3B0WLX8"/>
<keyword evidence="5" id="KW-0547">Nucleotide-binding</keyword>
<dbReference type="SUPFAM" id="SSF51984">
    <property type="entry name" value="MurCD N-terminal domain"/>
    <property type="match status" value="1"/>
</dbReference>
<evidence type="ECO:0000256" key="2">
    <source>
        <dbReference type="ARBA" id="ARBA00004752"/>
    </source>
</evidence>
<gene>
    <name evidence="9" type="ORF">MNBD_GAMMA06-336</name>
</gene>
<dbReference type="NCBIfam" id="TIGR01087">
    <property type="entry name" value="murD"/>
    <property type="match status" value="1"/>
</dbReference>
<feature type="domain" description="Mur ligase C-terminal" evidence="7">
    <location>
        <begin position="315"/>
        <end position="427"/>
    </location>
</feature>
<dbReference type="PANTHER" id="PTHR43692:SF1">
    <property type="entry name" value="UDP-N-ACETYLMURAMOYLALANINE--D-GLUTAMATE LIGASE"/>
    <property type="match status" value="1"/>
</dbReference>
<keyword evidence="6" id="KW-0067">ATP-binding</keyword>
<dbReference type="GO" id="GO:0009252">
    <property type="term" value="P:peptidoglycan biosynthetic process"/>
    <property type="evidence" value="ECO:0007669"/>
    <property type="project" value="UniProtKB-UniPathway"/>
</dbReference>
<reference evidence="9" key="1">
    <citation type="submission" date="2018-06" db="EMBL/GenBank/DDBJ databases">
        <authorList>
            <person name="Zhirakovskaya E."/>
        </authorList>
    </citation>
    <scope>NUCLEOTIDE SEQUENCE</scope>
</reference>
<evidence type="ECO:0000313" key="9">
    <source>
        <dbReference type="EMBL" id="VAW51597.1"/>
    </source>
</evidence>
<dbReference type="SUPFAM" id="SSF53623">
    <property type="entry name" value="MurD-like peptide ligases, catalytic domain"/>
    <property type="match status" value="1"/>
</dbReference>
<dbReference type="InterPro" id="IPR013221">
    <property type="entry name" value="Mur_ligase_cen"/>
</dbReference>
<evidence type="ECO:0000256" key="3">
    <source>
        <dbReference type="ARBA" id="ARBA00022490"/>
    </source>
</evidence>
<evidence type="ECO:0000256" key="1">
    <source>
        <dbReference type="ARBA" id="ARBA00004496"/>
    </source>
</evidence>
<feature type="domain" description="Mur ligase central" evidence="8">
    <location>
        <begin position="121"/>
        <end position="292"/>
    </location>
</feature>
<organism evidence="9">
    <name type="scientific">hydrothermal vent metagenome</name>
    <dbReference type="NCBI Taxonomy" id="652676"/>
    <lineage>
        <taxon>unclassified sequences</taxon>
        <taxon>metagenomes</taxon>
        <taxon>ecological metagenomes</taxon>
    </lineage>
</organism>
<dbReference type="InterPro" id="IPR036615">
    <property type="entry name" value="Mur_ligase_C_dom_sf"/>
</dbReference>
<dbReference type="GO" id="GO:0005524">
    <property type="term" value="F:ATP binding"/>
    <property type="evidence" value="ECO:0007669"/>
    <property type="project" value="UniProtKB-KW"/>
</dbReference>
<accession>A0A3B0WLX8</accession>
<evidence type="ECO:0000256" key="6">
    <source>
        <dbReference type="ARBA" id="ARBA00022840"/>
    </source>
</evidence>
<comment type="subcellular location">
    <subcellularLocation>
        <location evidence="1">Cytoplasm</location>
    </subcellularLocation>
</comment>
<dbReference type="Gene3D" id="3.40.1190.10">
    <property type="entry name" value="Mur-like, catalytic domain"/>
    <property type="match status" value="1"/>
</dbReference>
<sequence length="452" mass="48425">MSTLNKMTTKPEQAVYTLVVGLGKTGLSVVRYLRALGEIVVVADSRDIPPNLNVLKNDYSDVALYVGKFDVALFNNAHRIIVSPGVALTEPALIEARKNNVEIIGDIDLFADEVKVPVVGITGSNGKSTVTALLALMASQANLNSIASGNIGMPVLNSLDDDIDLYVLELSSFQLESLQCLPMKAAVVLNISADHLDRYENLAAYTVSKQAIYENAETLVLNKDDALASRVITHDTNNVVKQLYFTLGVPAKNEFGLCGDHLCFGSRKLIATNQLKVKGRHNLQNALAALTLGYATGLQFKDMLAALKAFKGLPHRTQFVATINDVDWINDSKATNVGATVAALTGLPGKHILIAGGIAKGADFSELAAVVKKHCRAVILLGEDAKKIQSVLPEGIVVKRVTDMQAAVIAAQKLAQSGDNVLLAPACASFDMFENFEQRGDIFMQAVEALKP</sequence>
<dbReference type="Pfam" id="PF21799">
    <property type="entry name" value="MurD-like_N"/>
    <property type="match status" value="1"/>
</dbReference>
<evidence type="ECO:0000259" key="7">
    <source>
        <dbReference type="Pfam" id="PF02875"/>
    </source>
</evidence>
<dbReference type="InterPro" id="IPR005762">
    <property type="entry name" value="MurD"/>
</dbReference>
<dbReference type="GO" id="GO:0008360">
    <property type="term" value="P:regulation of cell shape"/>
    <property type="evidence" value="ECO:0007669"/>
    <property type="project" value="InterPro"/>
</dbReference>
<keyword evidence="3" id="KW-0963">Cytoplasm</keyword>
<dbReference type="InterPro" id="IPR004101">
    <property type="entry name" value="Mur_ligase_C"/>
</dbReference>
<dbReference type="EMBL" id="UOFD01000032">
    <property type="protein sequence ID" value="VAW51597.1"/>
    <property type="molecule type" value="Genomic_DNA"/>
</dbReference>
<dbReference type="SUPFAM" id="SSF53244">
    <property type="entry name" value="MurD-like peptide ligases, peptide-binding domain"/>
    <property type="match status" value="1"/>
</dbReference>
<dbReference type="GO" id="GO:0005737">
    <property type="term" value="C:cytoplasm"/>
    <property type="evidence" value="ECO:0007669"/>
    <property type="project" value="UniProtKB-SubCell"/>
</dbReference>
<dbReference type="Gene3D" id="3.90.190.20">
    <property type="entry name" value="Mur ligase, C-terminal domain"/>
    <property type="match status" value="1"/>
</dbReference>
<proteinExistence type="inferred from homology"/>
<dbReference type="HAMAP" id="MF_00639">
    <property type="entry name" value="MurD"/>
    <property type="match status" value="1"/>
</dbReference>
<dbReference type="EC" id="6.3.2.9" evidence="9"/>
<evidence type="ECO:0000256" key="4">
    <source>
        <dbReference type="ARBA" id="ARBA00022598"/>
    </source>
</evidence>
<dbReference type="Gene3D" id="3.40.50.720">
    <property type="entry name" value="NAD(P)-binding Rossmann-like Domain"/>
    <property type="match status" value="1"/>
</dbReference>
<dbReference type="UniPathway" id="UPA00219"/>
<evidence type="ECO:0000256" key="5">
    <source>
        <dbReference type="ARBA" id="ARBA00022741"/>
    </source>
</evidence>
<dbReference type="Pfam" id="PF02875">
    <property type="entry name" value="Mur_ligase_C"/>
    <property type="match status" value="1"/>
</dbReference>
<dbReference type="PANTHER" id="PTHR43692">
    <property type="entry name" value="UDP-N-ACETYLMURAMOYLALANINE--D-GLUTAMATE LIGASE"/>
    <property type="match status" value="1"/>
</dbReference>